<proteinExistence type="predicted"/>
<dbReference type="Proteomes" id="UP001595891">
    <property type="component" value="Unassembled WGS sequence"/>
</dbReference>
<gene>
    <name evidence="2" type="ORF">ACFO8L_17890</name>
</gene>
<dbReference type="PROSITE" id="PS50075">
    <property type="entry name" value="CARRIER"/>
    <property type="match status" value="1"/>
</dbReference>
<feature type="domain" description="Carrier" evidence="1">
    <location>
        <begin position="2"/>
        <end position="80"/>
    </location>
</feature>
<keyword evidence="3" id="KW-1185">Reference proteome</keyword>
<dbReference type="SUPFAM" id="SSF47336">
    <property type="entry name" value="ACP-like"/>
    <property type="match status" value="1"/>
</dbReference>
<evidence type="ECO:0000313" key="3">
    <source>
        <dbReference type="Proteomes" id="UP001595891"/>
    </source>
</evidence>
<comment type="caution">
    <text evidence="2">The sequence shown here is derived from an EMBL/GenBank/DDBJ whole genome shotgun (WGS) entry which is preliminary data.</text>
</comment>
<evidence type="ECO:0000313" key="2">
    <source>
        <dbReference type="EMBL" id="MFC4587968.1"/>
    </source>
</evidence>
<dbReference type="Gene3D" id="1.10.1200.10">
    <property type="entry name" value="ACP-like"/>
    <property type="match status" value="1"/>
</dbReference>
<dbReference type="RefSeq" id="WP_262840741.1">
    <property type="nucleotide sequence ID" value="NZ_JANZYP010000002.1"/>
</dbReference>
<dbReference type="Pfam" id="PF00550">
    <property type="entry name" value="PP-binding"/>
    <property type="match status" value="1"/>
</dbReference>
<reference evidence="3" key="1">
    <citation type="journal article" date="2019" name="Int. J. Syst. Evol. Microbiol.">
        <title>The Global Catalogue of Microorganisms (GCM) 10K type strain sequencing project: providing services to taxonomists for standard genome sequencing and annotation.</title>
        <authorList>
            <consortium name="The Broad Institute Genomics Platform"/>
            <consortium name="The Broad Institute Genome Sequencing Center for Infectious Disease"/>
            <person name="Wu L."/>
            <person name="Ma J."/>
        </authorList>
    </citation>
    <scope>NUCLEOTIDE SEQUENCE [LARGE SCALE GENOMIC DNA]</scope>
    <source>
        <strain evidence="3">CCUG 49560</strain>
    </source>
</reference>
<dbReference type="InterPro" id="IPR009081">
    <property type="entry name" value="PP-bd_ACP"/>
</dbReference>
<organism evidence="2 3">
    <name type="scientific">Sphaerisporangium corydalis</name>
    <dbReference type="NCBI Taxonomy" id="1441875"/>
    <lineage>
        <taxon>Bacteria</taxon>
        <taxon>Bacillati</taxon>
        <taxon>Actinomycetota</taxon>
        <taxon>Actinomycetes</taxon>
        <taxon>Streptosporangiales</taxon>
        <taxon>Streptosporangiaceae</taxon>
        <taxon>Sphaerisporangium</taxon>
    </lineage>
</organism>
<dbReference type="EMBL" id="JBHSFN010000010">
    <property type="protein sequence ID" value="MFC4587968.1"/>
    <property type="molecule type" value="Genomic_DNA"/>
</dbReference>
<evidence type="ECO:0000259" key="1">
    <source>
        <dbReference type="PROSITE" id="PS50075"/>
    </source>
</evidence>
<dbReference type="InterPro" id="IPR036736">
    <property type="entry name" value="ACP-like_sf"/>
</dbReference>
<sequence length="84" mass="9197">MADLGLEELKKIMRTCGVAESVDLDGDIIDTPFELLGYDSLAVLEIQGQLEQSHAVLMSDDALEQTKTPRQMLDFVNNLIMAGA</sequence>
<protein>
    <submittedName>
        <fullName evidence="2">Phosphopantetheine-binding protein</fullName>
    </submittedName>
</protein>
<name>A0ABV9EGQ1_9ACTN</name>
<accession>A0ABV9EGQ1</accession>